<dbReference type="OrthoDB" id="2678818at2759"/>
<organism evidence="2 3">
    <name type="scientific">Pisolithus tinctorius Marx 270</name>
    <dbReference type="NCBI Taxonomy" id="870435"/>
    <lineage>
        <taxon>Eukaryota</taxon>
        <taxon>Fungi</taxon>
        <taxon>Dikarya</taxon>
        <taxon>Basidiomycota</taxon>
        <taxon>Agaricomycotina</taxon>
        <taxon>Agaricomycetes</taxon>
        <taxon>Agaricomycetidae</taxon>
        <taxon>Boletales</taxon>
        <taxon>Sclerodermatineae</taxon>
        <taxon>Pisolithaceae</taxon>
        <taxon>Pisolithus</taxon>
    </lineage>
</organism>
<dbReference type="InParanoid" id="A0A0C3NYP6"/>
<proteinExistence type="predicted"/>
<dbReference type="AlphaFoldDB" id="A0A0C3NYP6"/>
<dbReference type="HOGENOM" id="CLU_185483_0_0_1"/>
<gene>
    <name evidence="2" type="ORF">M404DRAFT_999657</name>
</gene>
<sequence>MAHLQRIMLDARAGISKHELWLAARSAGQTTLSRDNYTVGTQETASSTGTEAPSASIVQQTPDSEGGSI</sequence>
<reference evidence="3" key="2">
    <citation type="submission" date="2015-01" db="EMBL/GenBank/DDBJ databases">
        <title>Evolutionary Origins and Diversification of the Mycorrhizal Mutualists.</title>
        <authorList>
            <consortium name="DOE Joint Genome Institute"/>
            <consortium name="Mycorrhizal Genomics Consortium"/>
            <person name="Kohler A."/>
            <person name="Kuo A."/>
            <person name="Nagy L.G."/>
            <person name="Floudas D."/>
            <person name="Copeland A."/>
            <person name="Barry K.W."/>
            <person name="Cichocki N."/>
            <person name="Veneault-Fourrey C."/>
            <person name="LaButti K."/>
            <person name="Lindquist E.A."/>
            <person name="Lipzen A."/>
            <person name="Lundell T."/>
            <person name="Morin E."/>
            <person name="Murat C."/>
            <person name="Riley R."/>
            <person name="Ohm R."/>
            <person name="Sun H."/>
            <person name="Tunlid A."/>
            <person name="Henrissat B."/>
            <person name="Grigoriev I.V."/>
            <person name="Hibbett D.S."/>
            <person name="Martin F."/>
        </authorList>
    </citation>
    <scope>NUCLEOTIDE SEQUENCE [LARGE SCALE GENOMIC DNA]</scope>
    <source>
        <strain evidence="3">Marx 270</strain>
    </source>
</reference>
<feature type="region of interest" description="Disordered" evidence="1">
    <location>
        <begin position="34"/>
        <end position="69"/>
    </location>
</feature>
<keyword evidence="3" id="KW-1185">Reference proteome</keyword>
<evidence type="ECO:0000313" key="2">
    <source>
        <dbReference type="EMBL" id="KIO05935.1"/>
    </source>
</evidence>
<reference evidence="2 3" key="1">
    <citation type="submission" date="2014-04" db="EMBL/GenBank/DDBJ databases">
        <authorList>
            <consortium name="DOE Joint Genome Institute"/>
            <person name="Kuo A."/>
            <person name="Kohler A."/>
            <person name="Costa M.D."/>
            <person name="Nagy L.G."/>
            <person name="Floudas D."/>
            <person name="Copeland A."/>
            <person name="Barry K.W."/>
            <person name="Cichocki N."/>
            <person name="Veneault-Fourrey C."/>
            <person name="LaButti K."/>
            <person name="Lindquist E.A."/>
            <person name="Lipzen A."/>
            <person name="Lundell T."/>
            <person name="Morin E."/>
            <person name="Murat C."/>
            <person name="Sun H."/>
            <person name="Tunlid A."/>
            <person name="Henrissat B."/>
            <person name="Grigoriev I.V."/>
            <person name="Hibbett D.S."/>
            <person name="Martin F."/>
            <person name="Nordberg H.P."/>
            <person name="Cantor M.N."/>
            <person name="Hua S.X."/>
        </authorList>
    </citation>
    <scope>NUCLEOTIDE SEQUENCE [LARGE SCALE GENOMIC DNA]</scope>
    <source>
        <strain evidence="2 3">Marx 270</strain>
    </source>
</reference>
<evidence type="ECO:0000256" key="1">
    <source>
        <dbReference type="SAM" id="MobiDB-lite"/>
    </source>
</evidence>
<feature type="compositionally biased region" description="Polar residues" evidence="1">
    <location>
        <begin position="34"/>
        <end position="63"/>
    </location>
</feature>
<dbReference type="EMBL" id="KN831965">
    <property type="protein sequence ID" value="KIO05935.1"/>
    <property type="molecule type" value="Genomic_DNA"/>
</dbReference>
<accession>A0A0C3NYP6</accession>
<dbReference type="Proteomes" id="UP000054217">
    <property type="component" value="Unassembled WGS sequence"/>
</dbReference>
<evidence type="ECO:0000313" key="3">
    <source>
        <dbReference type="Proteomes" id="UP000054217"/>
    </source>
</evidence>
<name>A0A0C3NYP6_PISTI</name>
<protein>
    <submittedName>
        <fullName evidence="2">Uncharacterized protein</fullName>
    </submittedName>
</protein>